<dbReference type="GO" id="GO:0017171">
    <property type="term" value="F:serine hydrolase activity"/>
    <property type="evidence" value="ECO:0007669"/>
    <property type="project" value="TreeGrafter"/>
</dbReference>
<comment type="caution">
    <text evidence="1">The sequence shown here is derived from an EMBL/GenBank/DDBJ whole genome shotgun (WGS) entry which is preliminary data.</text>
</comment>
<evidence type="ECO:0000313" key="1">
    <source>
        <dbReference type="EMBL" id="KRT85116.1"/>
    </source>
</evidence>
<dbReference type="EMBL" id="LJIG01001824">
    <property type="protein sequence ID" value="KRT85116.1"/>
    <property type="molecule type" value="Genomic_DNA"/>
</dbReference>
<keyword evidence="2" id="KW-1185">Reference proteome</keyword>
<protein>
    <submittedName>
        <fullName evidence="1">Uncharacterized protein</fullName>
    </submittedName>
</protein>
<gene>
    <name evidence="1" type="ORF">AMK59_353</name>
</gene>
<name>A0A0T6BCR4_9SCAR</name>
<evidence type="ECO:0000313" key="2">
    <source>
        <dbReference type="Proteomes" id="UP000051574"/>
    </source>
</evidence>
<reference evidence="1 2" key="1">
    <citation type="submission" date="2015-09" db="EMBL/GenBank/DDBJ databases">
        <title>Draft genome of the scarab beetle Oryctes borbonicus.</title>
        <authorList>
            <person name="Meyer J.M."/>
            <person name="Markov G.V."/>
            <person name="Baskaran P."/>
            <person name="Herrmann M."/>
            <person name="Sommer R.J."/>
            <person name="Roedelsperger C."/>
        </authorList>
    </citation>
    <scope>NUCLEOTIDE SEQUENCE [LARGE SCALE GENOMIC DNA]</scope>
    <source>
        <strain evidence="1">OB123</strain>
        <tissue evidence="1">Whole animal</tissue>
    </source>
</reference>
<dbReference type="AlphaFoldDB" id="A0A0T6BCR4"/>
<sequence>MALHQQRKLVLLVLDDSVRYLSTKKINKTLYLISSEKPKIDAISYKVDLGKTRALAVMPTWLMAKEKHILKNAKFYLDYGIDVLNIRLQMWQLLLPRQGT</sequence>
<dbReference type="PANTHER" id="PTHR20908">
    <property type="entry name" value="LD15586P"/>
    <property type="match status" value="1"/>
</dbReference>
<accession>A0A0T6BCR4</accession>
<dbReference type="Proteomes" id="UP000051574">
    <property type="component" value="Unassembled WGS sequence"/>
</dbReference>
<organism evidence="1 2">
    <name type="scientific">Oryctes borbonicus</name>
    <dbReference type="NCBI Taxonomy" id="1629725"/>
    <lineage>
        <taxon>Eukaryota</taxon>
        <taxon>Metazoa</taxon>
        <taxon>Ecdysozoa</taxon>
        <taxon>Arthropoda</taxon>
        <taxon>Hexapoda</taxon>
        <taxon>Insecta</taxon>
        <taxon>Pterygota</taxon>
        <taxon>Neoptera</taxon>
        <taxon>Endopterygota</taxon>
        <taxon>Coleoptera</taxon>
        <taxon>Polyphaga</taxon>
        <taxon>Scarabaeiformia</taxon>
        <taxon>Scarabaeidae</taxon>
        <taxon>Dynastinae</taxon>
        <taxon>Oryctes</taxon>
    </lineage>
</organism>
<dbReference type="OrthoDB" id="77878at2759"/>
<dbReference type="PANTHER" id="PTHR20908:SF1">
    <property type="entry name" value="LD15586P"/>
    <property type="match status" value="1"/>
</dbReference>
<proteinExistence type="predicted"/>